<sequence length="675" mass="75587">MLPVLSGRQNQVPDARSIVVRGRGQRSLYSSSVDEFLRTEDTTVVGQLTYFHGFDTNSEQAEAWASEIRMLKEQLQDLRHGHIFLEFLIPRMGRRADAVIVLDGFIFVIEFKVGAGHFESKDLEQTFGYALDLKYFHKSSHNLPIVPVLVATLAPNTSVNITWDPETIAAPIKSNGNNLHSILTMIPAQAEAKTLVAAELWADGSYHPSPTIVQAAQALYAGHDVKDITRSEADEAGLAETSEYVQSIIHSARMSGDKCIAFVTGVPGAGKTLVGLNIATMTKASDTEHAVYLSGNGPLVTVIQEALARDESRRLGCTKAHSQRRAAAYVQNIHHFRDEYVRDTRPPVENVVIFDEAQRAWNREQTSKFMQTKKRLAGFDQSEPEFLISVMDRHDDWAVIVALVGGGQEINAGEAGLDGWIEALDRKHSNWKIYVAPEVEDPKSMGTPVDLAHYSSVNVEVSPTLHLRTSQRSFRSELISEGVHHLVHGDPDAAAEIFYRTHELFPIVVARDLTAAKTWIQNKRKPTESSGLLASSKAYRLLPEGIFVKNKIDPAVWFLNEPADVRSSHALELVGTEFDVQGLELDWTIVAWDIDYRWNGSHFEHWKFAGARWQQIRQNVDRDFLRNAYRVLLTRARQGMVIYLPYGSDDDHTRNTSWYTSNADYLDSAGLKTIS</sequence>
<accession>A0A1H1AQW6</accession>
<dbReference type="Proteomes" id="UP000181917">
    <property type="component" value="Unassembled WGS sequence"/>
</dbReference>
<evidence type="ECO:0000313" key="3">
    <source>
        <dbReference type="Proteomes" id="UP000181917"/>
    </source>
</evidence>
<reference evidence="2 3" key="1">
    <citation type="submission" date="2016-10" db="EMBL/GenBank/DDBJ databases">
        <authorList>
            <person name="de Groot N.N."/>
        </authorList>
    </citation>
    <scope>NUCLEOTIDE SEQUENCE [LARGE SCALE GENOMIC DNA]</scope>
    <source>
        <strain evidence="2 3">DSM 20117</strain>
    </source>
</reference>
<dbReference type="SUPFAM" id="SSF52540">
    <property type="entry name" value="P-loop containing nucleoside triphosphate hydrolases"/>
    <property type="match status" value="2"/>
</dbReference>
<gene>
    <name evidence="2" type="ORF">SAMN04489742_1049</name>
</gene>
<keyword evidence="3" id="KW-1185">Reference proteome</keyword>
<dbReference type="STRING" id="37928.SAMN04489742_1049"/>
<name>A0A1H1AQW6_9MICC</name>
<dbReference type="Pfam" id="PF09848">
    <property type="entry name" value="SLFN-g3_helicase"/>
    <property type="match status" value="1"/>
</dbReference>
<dbReference type="RefSeq" id="WP_083339587.1">
    <property type="nucleotide sequence ID" value="NZ_CP018863.1"/>
</dbReference>
<dbReference type="InterPro" id="IPR027417">
    <property type="entry name" value="P-loop_NTPase"/>
</dbReference>
<evidence type="ECO:0000259" key="1">
    <source>
        <dbReference type="Pfam" id="PF09848"/>
    </source>
</evidence>
<feature type="domain" description="Schlafen group 3-like DNA/RNA helicase" evidence="1">
    <location>
        <begin position="258"/>
        <end position="645"/>
    </location>
</feature>
<dbReference type="Gene3D" id="3.40.50.300">
    <property type="entry name" value="P-loop containing nucleotide triphosphate hydrolases"/>
    <property type="match status" value="1"/>
</dbReference>
<dbReference type="EMBL" id="FNKH01000002">
    <property type="protein sequence ID" value="SDQ42115.1"/>
    <property type="molecule type" value="Genomic_DNA"/>
</dbReference>
<evidence type="ECO:0000313" key="2">
    <source>
        <dbReference type="EMBL" id="SDQ42115.1"/>
    </source>
</evidence>
<dbReference type="InterPro" id="IPR018647">
    <property type="entry name" value="SLFN_3-like_DNA/RNA_helicase"/>
</dbReference>
<organism evidence="2 3">
    <name type="scientific">Crystallibacter crystallopoietes</name>
    <dbReference type="NCBI Taxonomy" id="37928"/>
    <lineage>
        <taxon>Bacteria</taxon>
        <taxon>Bacillati</taxon>
        <taxon>Actinomycetota</taxon>
        <taxon>Actinomycetes</taxon>
        <taxon>Micrococcales</taxon>
        <taxon>Micrococcaceae</taxon>
        <taxon>Crystallibacter</taxon>
    </lineage>
</organism>
<dbReference type="AlphaFoldDB" id="A0A1H1AQW6"/>
<proteinExistence type="predicted"/>
<protein>
    <submittedName>
        <fullName evidence="2">Uncharacterized conserved protein</fullName>
    </submittedName>
</protein>
<dbReference type="OrthoDB" id="3193269at2"/>